<sequence>FRICVHAMDKLGAIYRSGSIQTRVLCLPGSRNLDSTTNINNNDLYHLNTSRTMARENPKFTEHFFYFSLIWTITMSHTIYIRIIASTRESPQRATDLENQLLDMTTLTTNYLLIQQRVIPSRVLVRSN</sequence>
<feature type="transmembrane region" description="Helical" evidence="1">
    <location>
        <begin position="64"/>
        <end position="85"/>
    </location>
</feature>
<evidence type="ECO:0000313" key="2">
    <source>
        <dbReference type="EMBL" id="MCE3216764.1"/>
    </source>
</evidence>
<keyword evidence="3" id="KW-1185">Reference proteome</keyword>
<gene>
    <name evidence="2" type="ORF">HAX54_007940</name>
</gene>
<feature type="non-terminal residue" evidence="2">
    <location>
        <position position="1"/>
    </location>
</feature>
<comment type="caution">
    <text evidence="2">The sequence shown here is derived from an EMBL/GenBank/DDBJ whole genome shotgun (WGS) entry which is preliminary data.</text>
</comment>
<accession>A0ABS8WZ33</accession>
<dbReference type="Proteomes" id="UP000823775">
    <property type="component" value="Unassembled WGS sequence"/>
</dbReference>
<protein>
    <submittedName>
        <fullName evidence="2">Uncharacterized protein</fullName>
    </submittedName>
</protein>
<evidence type="ECO:0000256" key="1">
    <source>
        <dbReference type="SAM" id="Phobius"/>
    </source>
</evidence>
<organism evidence="2 3">
    <name type="scientific">Datura stramonium</name>
    <name type="common">Jimsonweed</name>
    <name type="synonym">Common thornapple</name>
    <dbReference type="NCBI Taxonomy" id="4076"/>
    <lineage>
        <taxon>Eukaryota</taxon>
        <taxon>Viridiplantae</taxon>
        <taxon>Streptophyta</taxon>
        <taxon>Embryophyta</taxon>
        <taxon>Tracheophyta</taxon>
        <taxon>Spermatophyta</taxon>
        <taxon>Magnoliopsida</taxon>
        <taxon>eudicotyledons</taxon>
        <taxon>Gunneridae</taxon>
        <taxon>Pentapetalae</taxon>
        <taxon>asterids</taxon>
        <taxon>lamiids</taxon>
        <taxon>Solanales</taxon>
        <taxon>Solanaceae</taxon>
        <taxon>Solanoideae</taxon>
        <taxon>Datureae</taxon>
        <taxon>Datura</taxon>
    </lineage>
</organism>
<name>A0ABS8WZ33_DATST</name>
<proteinExistence type="predicted"/>
<keyword evidence="1" id="KW-0812">Transmembrane</keyword>
<evidence type="ECO:0000313" key="3">
    <source>
        <dbReference type="Proteomes" id="UP000823775"/>
    </source>
</evidence>
<dbReference type="EMBL" id="JACEIK010014089">
    <property type="protein sequence ID" value="MCE3216764.1"/>
    <property type="molecule type" value="Genomic_DNA"/>
</dbReference>
<keyword evidence="1" id="KW-1133">Transmembrane helix</keyword>
<keyword evidence="1" id="KW-0472">Membrane</keyword>
<reference evidence="2 3" key="1">
    <citation type="journal article" date="2021" name="BMC Genomics">
        <title>Datura genome reveals duplications of psychoactive alkaloid biosynthetic genes and high mutation rate following tissue culture.</title>
        <authorList>
            <person name="Rajewski A."/>
            <person name="Carter-House D."/>
            <person name="Stajich J."/>
            <person name="Litt A."/>
        </authorList>
    </citation>
    <scope>NUCLEOTIDE SEQUENCE [LARGE SCALE GENOMIC DNA]</scope>
    <source>
        <strain evidence="2">AR-01</strain>
    </source>
</reference>